<dbReference type="InterPro" id="IPR029063">
    <property type="entry name" value="SAM-dependent_MTases_sf"/>
</dbReference>
<evidence type="ECO:0000256" key="1">
    <source>
        <dbReference type="ARBA" id="ARBA00000142"/>
    </source>
</evidence>
<proteinExistence type="inferred from homology"/>
<evidence type="ECO:0000256" key="3">
    <source>
        <dbReference type="ARBA" id="ARBA00022555"/>
    </source>
</evidence>
<dbReference type="Ensembl" id="ENSCSAVT00000008454.1">
    <property type="protein sequence ID" value="ENSCSAVP00000008346.1"/>
    <property type="gene ID" value="ENSCSAVG00000004963.1"/>
</dbReference>
<dbReference type="EC" id="2.1.1.33" evidence="11"/>
<evidence type="ECO:0000313" key="12">
    <source>
        <dbReference type="Ensembl" id="ENSCSAVP00000008346.1"/>
    </source>
</evidence>
<accession>H2YSN6</accession>
<feature type="binding site" evidence="11">
    <location>
        <position position="152"/>
    </location>
    <ligand>
        <name>S-adenosyl-L-methionine</name>
        <dbReference type="ChEBI" id="CHEBI:59789"/>
    </ligand>
</feature>
<evidence type="ECO:0000256" key="2">
    <source>
        <dbReference type="ARBA" id="ARBA00004123"/>
    </source>
</evidence>
<organism evidence="12 13">
    <name type="scientific">Ciona savignyi</name>
    <name type="common">Pacific transparent sea squirt</name>
    <dbReference type="NCBI Taxonomy" id="51511"/>
    <lineage>
        <taxon>Eukaryota</taxon>
        <taxon>Metazoa</taxon>
        <taxon>Chordata</taxon>
        <taxon>Tunicata</taxon>
        <taxon>Ascidiacea</taxon>
        <taxon>Phlebobranchia</taxon>
        <taxon>Cionidae</taxon>
        <taxon>Ciona</taxon>
    </lineage>
</organism>
<dbReference type="HOGENOM" id="CLU_050910_3_1_1"/>
<dbReference type="Gene3D" id="3.40.50.150">
    <property type="entry name" value="Vaccinia Virus protein VP39"/>
    <property type="match status" value="1"/>
</dbReference>
<evidence type="ECO:0000256" key="4">
    <source>
        <dbReference type="ARBA" id="ARBA00022603"/>
    </source>
</evidence>
<dbReference type="FunFam" id="3.40.50.150:FF:000060">
    <property type="entry name" value="tRNA (guanine-N(7)-)-methyltransferase"/>
    <property type="match status" value="1"/>
</dbReference>
<keyword evidence="4 11" id="KW-0489">Methyltransferase</keyword>
<reference evidence="12" key="3">
    <citation type="submission" date="2025-09" db="UniProtKB">
        <authorList>
            <consortium name="Ensembl"/>
        </authorList>
    </citation>
    <scope>IDENTIFICATION</scope>
</reference>
<keyword evidence="7 11" id="KW-0819">tRNA processing</keyword>
<feature type="binding site" evidence="11">
    <location>
        <begin position="97"/>
        <end position="98"/>
    </location>
    <ligand>
        <name>S-adenosyl-L-methionine</name>
        <dbReference type="ChEBI" id="CHEBI:59789"/>
    </ligand>
</feature>
<dbReference type="NCBIfam" id="TIGR00091">
    <property type="entry name" value="tRNA (guanosine(46)-N7)-methyltransferase TrmB"/>
    <property type="match status" value="1"/>
</dbReference>
<reference evidence="13" key="1">
    <citation type="submission" date="2003-08" db="EMBL/GenBank/DDBJ databases">
        <authorList>
            <person name="Birren B."/>
            <person name="Nusbaum C."/>
            <person name="Abebe A."/>
            <person name="Abouelleil A."/>
            <person name="Adekoya E."/>
            <person name="Ait-zahra M."/>
            <person name="Allen N."/>
            <person name="Allen T."/>
            <person name="An P."/>
            <person name="Anderson M."/>
            <person name="Anderson S."/>
            <person name="Arachchi H."/>
            <person name="Armbruster J."/>
            <person name="Bachantsang P."/>
            <person name="Baldwin J."/>
            <person name="Barry A."/>
            <person name="Bayul T."/>
            <person name="Blitshsteyn B."/>
            <person name="Bloom T."/>
            <person name="Blye J."/>
            <person name="Boguslavskiy L."/>
            <person name="Borowsky M."/>
            <person name="Boukhgalter B."/>
            <person name="Brunache A."/>
            <person name="Butler J."/>
            <person name="Calixte N."/>
            <person name="Calvo S."/>
            <person name="Camarata J."/>
            <person name="Campo K."/>
            <person name="Chang J."/>
            <person name="Cheshatsang Y."/>
            <person name="Citroen M."/>
            <person name="Collymore A."/>
            <person name="Considine T."/>
            <person name="Cook A."/>
            <person name="Cooke P."/>
            <person name="Corum B."/>
            <person name="Cuomo C."/>
            <person name="David R."/>
            <person name="Dawoe T."/>
            <person name="Degray S."/>
            <person name="Dodge S."/>
            <person name="Dooley K."/>
            <person name="Dorje P."/>
            <person name="Dorjee K."/>
            <person name="Dorris L."/>
            <person name="Duffey N."/>
            <person name="Dupes A."/>
            <person name="Elkins T."/>
            <person name="Engels R."/>
            <person name="Erickson J."/>
            <person name="Farina A."/>
            <person name="Faro S."/>
            <person name="Ferreira P."/>
            <person name="Fischer H."/>
            <person name="Fitzgerald M."/>
            <person name="Foley K."/>
            <person name="Gage D."/>
            <person name="Galagan J."/>
            <person name="Gearin G."/>
            <person name="Gnerre S."/>
            <person name="Gnirke A."/>
            <person name="Goyette A."/>
            <person name="Graham J."/>
            <person name="Grandbois E."/>
            <person name="Gyaltsen K."/>
            <person name="Hafez N."/>
            <person name="Hagopian D."/>
            <person name="Hagos B."/>
            <person name="Hall J."/>
            <person name="Hatcher B."/>
            <person name="Heller A."/>
            <person name="Higgins H."/>
            <person name="Honan T."/>
            <person name="Horn A."/>
            <person name="Houde N."/>
            <person name="Hughes L."/>
            <person name="Hulme W."/>
            <person name="Husby E."/>
            <person name="Iliev I."/>
            <person name="Jaffe D."/>
            <person name="Jones C."/>
            <person name="Kamal M."/>
            <person name="Kamat A."/>
            <person name="Kamvysselis M."/>
            <person name="Karlsson E."/>
            <person name="Kells C."/>
            <person name="Kieu A."/>
            <person name="Kisner P."/>
            <person name="Kodira C."/>
            <person name="Kulbokas E."/>
            <person name="Labutti K."/>
            <person name="Lama D."/>
            <person name="Landers T."/>
            <person name="Leger J."/>
            <person name="Levine S."/>
            <person name="Lewis D."/>
            <person name="Lewis T."/>
            <person name="Lindblad-toh K."/>
            <person name="Liu X."/>
            <person name="Lokyitsang T."/>
            <person name="Lokyitsang Y."/>
            <person name="Lucien O."/>
            <person name="Lui A."/>
            <person name="Ma L.J."/>
            <person name="Mabbitt R."/>
            <person name="Macdonald J."/>
            <person name="Maclean C."/>
            <person name="Major J."/>
            <person name="Manning J."/>
            <person name="Marabella R."/>
            <person name="Maru K."/>
            <person name="Matthews C."/>
            <person name="Mauceli E."/>
            <person name="Mccarthy M."/>
            <person name="Mcdonough S."/>
            <person name="Mcghee T."/>
            <person name="Meldrim J."/>
            <person name="Meneus L."/>
            <person name="Mesirov J."/>
            <person name="Mihalev A."/>
            <person name="Mihova T."/>
            <person name="Mikkelsen T."/>
            <person name="Mlenga V."/>
            <person name="Moru K."/>
            <person name="Mozes J."/>
            <person name="Mulrain L."/>
            <person name="Munson G."/>
            <person name="Naylor J."/>
            <person name="Newes C."/>
            <person name="Nguyen C."/>
            <person name="Nguyen N."/>
            <person name="Nguyen T."/>
            <person name="Nicol R."/>
            <person name="Nielsen C."/>
            <person name="Nizzari M."/>
            <person name="Norbu C."/>
            <person name="Norbu N."/>
            <person name="O'donnell P."/>
            <person name="Okoawo O."/>
            <person name="O'leary S."/>
            <person name="Omotosho B."/>
            <person name="O'neill K."/>
            <person name="Osman S."/>
            <person name="Parker S."/>
            <person name="Perrin D."/>
            <person name="Phunkhang P."/>
            <person name="Piqani B."/>
            <person name="Purcell S."/>
            <person name="Rachupka T."/>
            <person name="Ramasamy U."/>
            <person name="Rameau R."/>
            <person name="Ray V."/>
            <person name="Raymond C."/>
            <person name="Retta R."/>
            <person name="Richardson S."/>
            <person name="Rise C."/>
            <person name="Rodriguez J."/>
            <person name="Rogers J."/>
            <person name="Rogov P."/>
            <person name="Rutman M."/>
            <person name="Schupbach R."/>
            <person name="Seaman C."/>
            <person name="Settipalli S."/>
            <person name="Sharpe T."/>
            <person name="Sheridan J."/>
            <person name="Sherpa N."/>
            <person name="Shi J."/>
            <person name="Smirnov S."/>
            <person name="Smith C."/>
            <person name="Sougnez C."/>
            <person name="Spencer B."/>
            <person name="Stalker J."/>
            <person name="Stange-thomann N."/>
            <person name="Stavropoulos S."/>
            <person name="Stetson K."/>
            <person name="Stone C."/>
            <person name="Stone S."/>
            <person name="Stubbs M."/>
            <person name="Talamas J."/>
            <person name="Tchuinga P."/>
            <person name="Tenzing P."/>
            <person name="Tesfaye S."/>
            <person name="Theodore J."/>
            <person name="Thoulutsang Y."/>
            <person name="Topham K."/>
            <person name="Towey S."/>
            <person name="Tsamla T."/>
            <person name="Tsomo N."/>
            <person name="Vallee D."/>
            <person name="Vassiliev H."/>
            <person name="Venkataraman V."/>
            <person name="Vinson J."/>
            <person name="Vo A."/>
            <person name="Wade C."/>
            <person name="Wang S."/>
            <person name="Wangchuk T."/>
            <person name="Wangdi T."/>
            <person name="Whittaker C."/>
            <person name="Wilkinson J."/>
            <person name="Wu Y."/>
            <person name="Wyman D."/>
            <person name="Yadav S."/>
            <person name="Yang S."/>
            <person name="Yang X."/>
            <person name="Yeager S."/>
            <person name="Yee E."/>
            <person name="Young G."/>
            <person name="Zainoun J."/>
            <person name="Zembeck L."/>
            <person name="Zimmer A."/>
            <person name="Zody M."/>
            <person name="Lander E."/>
        </authorList>
    </citation>
    <scope>NUCLEOTIDE SEQUENCE [LARGE SCALE GENOMIC DNA]</scope>
</reference>
<dbReference type="SUPFAM" id="SSF53335">
    <property type="entry name" value="S-adenosyl-L-methionine-dependent methyltransferases"/>
    <property type="match status" value="1"/>
</dbReference>
<evidence type="ECO:0000256" key="11">
    <source>
        <dbReference type="HAMAP-Rule" id="MF_03055"/>
    </source>
</evidence>
<dbReference type="Proteomes" id="UP000007875">
    <property type="component" value="Unassembled WGS sequence"/>
</dbReference>
<dbReference type="InterPro" id="IPR003358">
    <property type="entry name" value="tRNA_(Gua-N-7)_MeTrfase_Trmb"/>
</dbReference>
<keyword evidence="3 11" id="KW-0820">tRNA-binding</keyword>
<dbReference type="InParanoid" id="H2YSN6"/>
<protein>
    <recommendedName>
        <fullName evidence="11">tRNA (guanine-N(7)-)-methyltransferase</fullName>
        <ecNumber evidence="11">2.1.1.33</ecNumber>
    </recommendedName>
    <alternativeName>
        <fullName evidence="11">tRNA (guanine(46)-N(7))-methyltransferase</fullName>
    </alternativeName>
    <alternativeName>
        <fullName evidence="11">tRNA(m7G46)-methyltransferase</fullName>
    </alternativeName>
</protein>
<feature type="binding site" evidence="11">
    <location>
        <position position="74"/>
    </location>
    <ligand>
        <name>S-adenosyl-L-methionine</name>
        <dbReference type="ChEBI" id="CHEBI:59789"/>
    </ligand>
</feature>
<reference evidence="12" key="2">
    <citation type="submission" date="2025-08" db="UniProtKB">
        <authorList>
            <consortium name="Ensembl"/>
        </authorList>
    </citation>
    <scope>IDENTIFICATION</scope>
</reference>
<dbReference type="GO" id="GO:0000049">
    <property type="term" value="F:tRNA binding"/>
    <property type="evidence" value="ECO:0007669"/>
    <property type="project" value="UniProtKB-UniRule"/>
</dbReference>
<dbReference type="GeneTree" id="ENSGT00390000017840"/>
<comment type="function">
    <text evidence="11">Catalyzes the formation of N(7)-methylguanine at position 46 (m7G46) in tRNA.</text>
</comment>
<evidence type="ECO:0000256" key="9">
    <source>
        <dbReference type="ARBA" id="ARBA00023242"/>
    </source>
</evidence>
<comment type="subcellular location">
    <subcellularLocation>
        <location evidence="2 11">Nucleus</location>
    </subcellularLocation>
</comment>
<dbReference type="eggNOG" id="KOG3115">
    <property type="taxonomic scope" value="Eukaryota"/>
</dbReference>
<dbReference type="STRING" id="51511.ENSCSAVP00000008346"/>
<dbReference type="GO" id="GO:0106143">
    <property type="term" value="C:tRNA (m7G46) methyltransferase complex"/>
    <property type="evidence" value="ECO:0007669"/>
    <property type="project" value="UniProtKB-ARBA"/>
</dbReference>
<sequence length="260" mass="30102">MDEMDIVLHNLPRKKYFRQRAHSNPLGDHNVEYPISPSTMDWSKYYPSFFNTQENGSMDGQIETIRKVEVLDIGCGYGGLLIALSKLLPETLILGLEIRVKVSEYVQERIQALRKADTENKNFQNVACIRTNAMKYLPNFFSKGQLKKMFILFPDPHFKKQKHKWRIVSPTLLAEYAYILCQGGSLYTITDVLEVHEWMVRHITEHPLFERVSESDLSDDVCYKAMFVSTEEGRKVTRNSGDKYPAVFRRNDFGFSAKAS</sequence>
<keyword evidence="5 11" id="KW-0808">Transferase</keyword>
<dbReference type="UniPathway" id="UPA00989"/>
<dbReference type="PANTHER" id="PTHR23417:SF16">
    <property type="entry name" value="TRNA (GUANINE-N(7)-)-METHYLTRANSFERASE"/>
    <property type="match status" value="1"/>
</dbReference>
<dbReference type="OMA" id="LPNYFAK"/>
<dbReference type="GO" id="GO:0005634">
    <property type="term" value="C:nucleus"/>
    <property type="evidence" value="ECO:0007669"/>
    <property type="project" value="UniProtKB-SubCell"/>
</dbReference>
<dbReference type="Pfam" id="PF02390">
    <property type="entry name" value="Methyltransf_4"/>
    <property type="match status" value="1"/>
</dbReference>
<evidence type="ECO:0000256" key="7">
    <source>
        <dbReference type="ARBA" id="ARBA00022694"/>
    </source>
</evidence>
<evidence type="ECO:0000256" key="5">
    <source>
        <dbReference type="ARBA" id="ARBA00022679"/>
    </source>
</evidence>
<keyword evidence="8 11" id="KW-0694">RNA-binding</keyword>
<feature type="active site" evidence="11">
    <location>
        <position position="155"/>
    </location>
</feature>
<feature type="binding site" evidence="11">
    <location>
        <begin position="132"/>
        <end position="133"/>
    </location>
    <ligand>
        <name>S-adenosyl-L-methionine</name>
        <dbReference type="ChEBI" id="CHEBI:59789"/>
    </ligand>
</feature>
<comment type="catalytic activity">
    <reaction evidence="1 11">
        <text>guanosine(46) in tRNA + S-adenosyl-L-methionine = N(7)-methylguanosine(46) in tRNA + S-adenosyl-L-homocysteine</text>
        <dbReference type="Rhea" id="RHEA:42708"/>
        <dbReference type="Rhea" id="RHEA-COMP:10188"/>
        <dbReference type="Rhea" id="RHEA-COMP:10189"/>
        <dbReference type="ChEBI" id="CHEBI:57856"/>
        <dbReference type="ChEBI" id="CHEBI:59789"/>
        <dbReference type="ChEBI" id="CHEBI:74269"/>
        <dbReference type="ChEBI" id="CHEBI:74480"/>
        <dbReference type="EC" id="2.1.1.33"/>
    </reaction>
</comment>
<dbReference type="GO" id="GO:0008176">
    <property type="term" value="F:tRNA (guanine(46)-N7)-methyltransferase activity"/>
    <property type="evidence" value="ECO:0007669"/>
    <property type="project" value="UniProtKB-UniRule"/>
</dbReference>
<comment type="similarity">
    <text evidence="11">Belongs to the class I-like SAM-binding methyltransferase superfamily. TrmB family.</text>
</comment>
<dbReference type="SMR" id="H2YSN6"/>
<comment type="pathway">
    <text evidence="10 11">tRNA modification; N(7)-methylguanine-tRNA biosynthesis.</text>
</comment>
<dbReference type="HAMAP" id="MF_03055">
    <property type="entry name" value="tRNA_methyltr_TrmB_euk"/>
    <property type="match status" value="1"/>
</dbReference>
<dbReference type="InterPro" id="IPR025763">
    <property type="entry name" value="Trm8_euk"/>
</dbReference>
<evidence type="ECO:0000256" key="6">
    <source>
        <dbReference type="ARBA" id="ARBA00022691"/>
    </source>
</evidence>
<dbReference type="PANTHER" id="PTHR23417">
    <property type="entry name" value="3-DEOXY-D-MANNO-OCTULOSONIC-ACID TRANSFERASE/TRNA GUANINE-N 7 - -METHYLTRANSFERASE"/>
    <property type="match status" value="1"/>
</dbReference>
<feature type="binding site" evidence="11">
    <location>
        <begin position="230"/>
        <end position="232"/>
    </location>
    <ligand>
        <name>S-adenosyl-L-methionine</name>
        <dbReference type="ChEBI" id="CHEBI:59789"/>
    </ligand>
</feature>
<keyword evidence="9 11" id="KW-0539">Nucleus</keyword>
<dbReference type="PROSITE" id="PS51625">
    <property type="entry name" value="SAM_MT_TRMB"/>
    <property type="match status" value="1"/>
</dbReference>
<name>H2YSN6_CIOSA</name>
<evidence type="ECO:0000256" key="8">
    <source>
        <dbReference type="ARBA" id="ARBA00022884"/>
    </source>
</evidence>
<dbReference type="FunCoup" id="H2YSN6">
    <property type="interactions" value="311"/>
</dbReference>
<dbReference type="AlphaFoldDB" id="H2YSN6"/>
<evidence type="ECO:0000256" key="10">
    <source>
        <dbReference type="ARBA" id="ARBA00060552"/>
    </source>
</evidence>
<keyword evidence="6 11" id="KW-0949">S-adenosyl-L-methionine</keyword>
<keyword evidence="13" id="KW-1185">Reference proteome</keyword>
<evidence type="ECO:0000313" key="13">
    <source>
        <dbReference type="Proteomes" id="UP000007875"/>
    </source>
</evidence>